<feature type="domain" description="Histidine kinase/HSP90-like ATPase" evidence="3">
    <location>
        <begin position="259"/>
        <end position="345"/>
    </location>
</feature>
<dbReference type="InterPro" id="IPR010559">
    <property type="entry name" value="Sig_transdc_His_kin_internal"/>
</dbReference>
<dbReference type="InterPro" id="IPR003594">
    <property type="entry name" value="HATPase_dom"/>
</dbReference>
<evidence type="ECO:0000256" key="2">
    <source>
        <dbReference type="SAM" id="Phobius"/>
    </source>
</evidence>
<dbReference type="Proteomes" id="UP000613266">
    <property type="component" value="Unassembled WGS sequence"/>
</dbReference>
<keyword evidence="6" id="KW-1185">Reference proteome</keyword>
<organism evidence="5 6">
    <name type="scientific">Inhella proteolytica</name>
    <dbReference type="NCBI Taxonomy" id="2795029"/>
    <lineage>
        <taxon>Bacteria</taxon>
        <taxon>Pseudomonadati</taxon>
        <taxon>Pseudomonadota</taxon>
        <taxon>Betaproteobacteria</taxon>
        <taxon>Burkholderiales</taxon>
        <taxon>Sphaerotilaceae</taxon>
        <taxon>Inhella</taxon>
    </lineage>
</organism>
<accession>A0A931NK54</accession>
<dbReference type="InterPro" id="IPR050640">
    <property type="entry name" value="Bact_2-comp_sensor_kinase"/>
</dbReference>
<dbReference type="InterPro" id="IPR006311">
    <property type="entry name" value="TAT_signal"/>
</dbReference>
<evidence type="ECO:0000256" key="1">
    <source>
        <dbReference type="SAM" id="Coils"/>
    </source>
</evidence>
<dbReference type="PANTHER" id="PTHR34220">
    <property type="entry name" value="SENSOR HISTIDINE KINASE YPDA"/>
    <property type="match status" value="1"/>
</dbReference>
<evidence type="ECO:0000313" key="5">
    <source>
        <dbReference type="EMBL" id="MBH9579350.1"/>
    </source>
</evidence>
<keyword evidence="2" id="KW-0472">Membrane</keyword>
<feature type="transmembrane region" description="Helical" evidence="2">
    <location>
        <begin position="47"/>
        <end position="66"/>
    </location>
</feature>
<dbReference type="GO" id="GO:0000155">
    <property type="term" value="F:phosphorelay sensor kinase activity"/>
    <property type="evidence" value="ECO:0007669"/>
    <property type="project" value="InterPro"/>
</dbReference>
<evidence type="ECO:0000259" key="4">
    <source>
        <dbReference type="Pfam" id="PF06580"/>
    </source>
</evidence>
<evidence type="ECO:0000313" key="6">
    <source>
        <dbReference type="Proteomes" id="UP000613266"/>
    </source>
</evidence>
<dbReference type="Gene3D" id="3.30.565.10">
    <property type="entry name" value="Histidine kinase-like ATPase, C-terminal domain"/>
    <property type="match status" value="1"/>
</dbReference>
<dbReference type="RefSeq" id="WP_198113185.1">
    <property type="nucleotide sequence ID" value="NZ_JAEDAK010000021.1"/>
</dbReference>
<gene>
    <name evidence="5" type="ORF">I7X39_20835</name>
</gene>
<dbReference type="AlphaFoldDB" id="A0A931NK54"/>
<reference evidence="5" key="1">
    <citation type="submission" date="2020-12" db="EMBL/GenBank/DDBJ databases">
        <title>The genome sequence of Inhella sp. 1Y17.</title>
        <authorList>
            <person name="Liu Y."/>
        </authorList>
    </citation>
    <scope>NUCLEOTIDE SEQUENCE</scope>
    <source>
        <strain evidence="5">1Y17</strain>
    </source>
</reference>
<feature type="coiled-coil region" evidence="1">
    <location>
        <begin position="134"/>
        <end position="168"/>
    </location>
</feature>
<feature type="domain" description="Signal transduction histidine kinase internal region" evidence="4">
    <location>
        <begin position="158"/>
        <end position="234"/>
    </location>
</feature>
<dbReference type="PROSITE" id="PS51318">
    <property type="entry name" value="TAT"/>
    <property type="match status" value="1"/>
</dbReference>
<dbReference type="EMBL" id="JAEDAK010000021">
    <property type="protein sequence ID" value="MBH9579350.1"/>
    <property type="molecule type" value="Genomic_DNA"/>
</dbReference>
<keyword evidence="2" id="KW-0812">Transmembrane</keyword>
<comment type="caution">
    <text evidence="5">The sequence shown here is derived from an EMBL/GenBank/DDBJ whole genome shotgun (WGS) entry which is preliminary data.</text>
</comment>
<evidence type="ECO:0000259" key="3">
    <source>
        <dbReference type="Pfam" id="PF02518"/>
    </source>
</evidence>
<dbReference type="SUPFAM" id="SSF55874">
    <property type="entry name" value="ATPase domain of HSP90 chaperone/DNA topoisomerase II/histidine kinase"/>
    <property type="match status" value="1"/>
</dbReference>
<feature type="transmembrane region" description="Helical" evidence="2">
    <location>
        <begin position="78"/>
        <end position="98"/>
    </location>
</feature>
<dbReference type="Pfam" id="PF02518">
    <property type="entry name" value="HATPase_c"/>
    <property type="match status" value="1"/>
</dbReference>
<dbReference type="Pfam" id="PF06580">
    <property type="entry name" value="His_kinase"/>
    <property type="match status" value="1"/>
</dbReference>
<keyword evidence="2" id="KW-1133">Transmembrane helix</keyword>
<dbReference type="InterPro" id="IPR036890">
    <property type="entry name" value="HATPase_C_sf"/>
</dbReference>
<keyword evidence="5" id="KW-0808">Transferase</keyword>
<protein>
    <submittedName>
        <fullName evidence="5">Histidine kinase</fullName>
    </submittedName>
</protein>
<sequence length="346" mass="36796">MNPTRRHELRIALGLAAGLALAMAVPGFVHCAVDAPEPSECLHLVSGGGLGNFLMLLSMMACTALLHPWLPPGRGRGFGLALLVLAAAAVGMGLAWLAHHVDPKLAPGPGPYLIQVMLTLAACLVTAHEATQRARAEGARARALNQQAQQQERDLATARLQLLQAQVEPHFLFNTLAHLRRLAQTDPQGARAMLADLLHYLGEALPSLRDSESTLGRELGLVRAYLALHQLRMGPERLRLHFDVPAALHATPLPSTSLLSLAENAIKHGIAPQVGGGEISVRAWREGEQVLLELADTGRGMSAASGHGTGLATLRARLKAMYGEAASLSLLMNQPRGLIARLSLPL</sequence>
<dbReference type="PANTHER" id="PTHR34220:SF9">
    <property type="entry name" value="SIGNAL TRANSDUCTION HISTIDINE KINASE INTERNAL REGION DOMAIN-CONTAINING PROTEIN"/>
    <property type="match status" value="1"/>
</dbReference>
<keyword evidence="5" id="KW-0418">Kinase</keyword>
<name>A0A931NK54_9BURK</name>
<keyword evidence="1" id="KW-0175">Coiled coil</keyword>
<dbReference type="GO" id="GO:0016020">
    <property type="term" value="C:membrane"/>
    <property type="evidence" value="ECO:0007669"/>
    <property type="project" value="InterPro"/>
</dbReference>
<proteinExistence type="predicted"/>